<sequence>MTTGLKTKNPLPDKELIRDLPKNADLSRTTSGGVAVHYRYRSKADKLRSGGKTSLHLGMVREMCFIPTPEYQLHPEKFPIPEKQLRGRRLTMLRNRSADAASAGSAAADEMSSSVSPSAGIESRQPIPLGQSDFRALRDEQCVYADKTAFIYQLCSESRKVFISRPRRFGKSLLVSAFETLFKHGLRDFQGLAIEKLWKDKTYKVVRLDFSEIRDFSDSRDFQEKFNALLINRFATIGFRYNSGRGREPLMMQLLAWLDELPVRSLVLLIDEYDSPLTASLDNKTKFDAVRTIMSPFFLMLKSRGGCLRFFFMTGITRYRQTNIFSELNNFDDISLNPAYSTLLGLTEEEIRTYFAFYLRKAAKIRNLSERELIEKLREYYDGYCFDGKTLESEARKHVFCPWSILNFFMYPEQGFVNYWYESGGQPTILMRYLADHDLEKPANFDEVRPIKVSELGEARKFDEIGREALLTQSGYLTIREMRPNGLAILGYPNREVAVSMAQLYAGELLKGKALEGAAEPLISETMATGSLDEVVGRFNQAVEAIDYLRYPIRDEAACRSYLQVLLLGAAMLPKVENHSALGRSDLEVEVGGRRWVFEFKFARKSSEVQPCLEDAAKQIASRRYGALQPGKELLRAALVFSGEERRFVAWRSVR</sequence>
<feature type="domain" description="AAA-ATPase-like" evidence="2">
    <location>
        <begin position="128"/>
        <end position="325"/>
    </location>
</feature>
<evidence type="ECO:0000313" key="3">
    <source>
        <dbReference type="EMBL" id="KAB7655763.1"/>
    </source>
</evidence>
<accession>A0A6I1EID8</accession>
<gene>
    <name evidence="3" type="ORF">GBM95_09405</name>
</gene>
<dbReference type="AlphaFoldDB" id="A0A6I1EID8"/>
<comment type="caution">
    <text evidence="3">The sequence shown here is derived from an EMBL/GenBank/DDBJ whole genome shotgun (WGS) entry which is preliminary data.</text>
</comment>
<evidence type="ECO:0000256" key="1">
    <source>
        <dbReference type="SAM" id="MobiDB-lite"/>
    </source>
</evidence>
<dbReference type="PANTHER" id="PTHR34825:SF1">
    <property type="entry name" value="AAA-ATPASE-LIKE DOMAIN-CONTAINING PROTEIN"/>
    <property type="match status" value="1"/>
</dbReference>
<dbReference type="Proteomes" id="UP000430564">
    <property type="component" value="Unassembled WGS sequence"/>
</dbReference>
<evidence type="ECO:0000313" key="4">
    <source>
        <dbReference type="Proteomes" id="UP000430564"/>
    </source>
</evidence>
<dbReference type="Pfam" id="PF08011">
    <property type="entry name" value="PDDEXK_9"/>
    <property type="match status" value="1"/>
</dbReference>
<dbReference type="OrthoDB" id="7066846at2"/>
<name>A0A6I1EID8_9BURK</name>
<dbReference type="InterPro" id="IPR018631">
    <property type="entry name" value="AAA-ATPase-like_dom"/>
</dbReference>
<dbReference type="SUPFAM" id="SSF52540">
    <property type="entry name" value="P-loop containing nucleoside triphosphate hydrolases"/>
    <property type="match status" value="1"/>
</dbReference>
<feature type="compositionally biased region" description="Low complexity" evidence="1">
    <location>
        <begin position="101"/>
        <end position="114"/>
    </location>
</feature>
<proteinExistence type="predicted"/>
<dbReference type="EMBL" id="WEHX01000081">
    <property type="protein sequence ID" value="KAB7655763.1"/>
    <property type="molecule type" value="Genomic_DNA"/>
</dbReference>
<dbReference type="PANTHER" id="PTHR34825">
    <property type="entry name" value="CONSERVED PROTEIN, WITH A WEAK D-GALACTARATE DEHYDRATASE/ALTRONATE HYDROLASE DOMAIN"/>
    <property type="match status" value="1"/>
</dbReference>
<dbReference type="InterPro" id="IPR012547">
    <property type="entry name" value="PDDEXK_9"/>
</dbReference>
<dbReference type="Pfam" id="PF09820">
    <property type="entry name" value="AAA-ATPase_like"/>
    <property type="match status" value="1"/>
</dbReference>
<dbReference type="RefSeq" id="WP_152158866.1">
    <property type="nucleotide sequence ID" value="NZ_WEHX01000081.1"/>
</dbReference>
<reference evidence="3 4" key="1">
    <citation type="submission" date="2019-10" db="EMBL/GenBank/DDBJ databases">
        <title>Genome diversity of Sutterella seckii.</title>
        <authorList>
            <person name="Chaplin A.V."/>
            <person name="Sokolova S.R."/>
            <person name="Mosin K.A."/>
            <person name="Ivanova E.L."/>
            <person name="Kochetkova T.O."/>
            <person name="Goltsov A.Y."/>
            <person name="Trofimov D.Y."/>
            <person name="Efimov B.A."/>
        </authorList>
    </citation>
    <scope>NUCLEOTIDE SEQUENCE [LARGE SCALE GENOMIC DNA]</scope>
    <source>
        <strain evidence="3 4">ASD393</strain>
    </source>
</reference>
<dbReference type="InterPro" id="IPR027417">
    <property type="entry name" value="P-loop_NTPase"/>
</dbReference>
<evidence type="ECO:0000259" key="2">
    <source>
        <dbReference type="Pfam" id="PF09820"/>
    </source>
</evidence>
<organism evidence="3 4">
    <name type="scientific">Sutterella seckii</name>
    <dbReference type="NCBI Taxonomy" id="1944635"/>
    <lineage>
        <taxon>Bacteria</taxon>
        <taxon>Pseudomonadati</taxon>
        <taxon>Pseudomonadota</taxon>
        <taxon>Betaproteobacteria</taxon>
        <taxon>Burkholderiales</taxon>
        <taxon>Sutterellaceae</taxon>
        <taxon>Sutterella</taxon>
    </lineage>
</organism>
<feature type="region of interest" description="Disordered" evidence="1">
    <location>
        <begin position="101"/>
        <end position="127"/>
    </location>
</feature>
<protein>
    <submittedName>
        <fullName evidence="3">AAA family ATPase</fullName>
    </submittedName>
</protein>